<evidence type="ECO:0000256" key="1">
    <source>
        <dbReference type="ARBA" id="ARBA00004442"/>
    </source>
</evidence>
<comment type="similarity">
    <text evidence="5">Belongs to the Omp25/RopB family.</text>
</comment>
<dbReference type="Pfam" id="PF13505">
    <property type="entry name" value="OMP_b-brl"/>
    <property type="match status" value="1"/>
</dbReference>
<comment type="subcellular location">
    <subcellularLocation>
        <location evidence="1">Cell outer membrane</location>
    </subcellularLocation>
</comment>
<evidence type="ECO:0000313" key="8">
    <source>
        <dbReference type="EMBL" id="REF84562.1"/>
    </source>
</evidence>
<feature type="signal peptide" evidence="6">
    <location>
        <begin position="1"/>
        <end position="21"/>
    </location>
</feature>
<evidence type="ECO:0000256" key="6">
    <source>
        <dbReference type="SAM" id="SignalP"/>
    </source>
</evidence>
<evidence type="ECO:0000256" key="4">
    <source>
        <dbReference type="ARBA" id="ARBA00023237"/>
    </source>
</evidence>
<dbReference type="Proteomes" id="UP000256900">
    <property type="component" value="Unassembled WGS sequence"/>
</dbReference>
<accession>A0A3D9YUG6</accession>
<evidence type="ECO:0000259" key="7">
    <source>
        <dbReference type="Pfam" id="PF13505"/>
    </source>
</evidence>
<dbReference type="Gene3D" id="2.40.160.20">
    <property type="match status" value="1"/>
</dbReference>
<sequence>MLSKFFLSSSLLLAMAASAAAADLPSTKGEPVYAPPQPVFSWTGFYIGAQAGYGWGHKSDYILFPGGAVVQGEGSNLSGFLGGGHVGYNYQISEFVFGVEADANGSTSHGNETNLGFAGYGSEEFDASLRARAGVAFDRILIYATAGAAFGDFHTSLTDPFGVVESHNPSTVGWTVGGGLEYAIDNNWSVRAEYRYTDYRAGGINYTTLALSPFVIHDHLTDNRVQAGFSYKFDLFAAAAPVVAKY</sequence>
<keyword evidence="2 6" id="KW-0732">Signal</keyword>
<evidence type="ECO:0000313" key="9">
    <source>
        <dbReference type="Proteomes" id="UP000256900"/>
    </source>
</evidence>
<organism evidence="8 9">
    <name type="scientific">Methylovirgula ligni</name>
    <dbReference type="NCBI Taxonomy" id="569860"/>
    <lineage>
        <taxon>Bacteria</taxon>
        <taxon>Pseudomonadati</taxon>
        <taxon>Pseudomonadota</taxon>
        <taxon>Alphaproteobacteria</taxon>
        <taxon>Hyphomicrobiales</taxon>
        <taxon>Beijerinckiaceae</taxon>
        <taxon>Methylovirgula</taxon>
    </lineage>
</organism>
<dbReference type="SUPFAM" id="SSF56925">
    <property type="entry name" value="OMPA-like"/>
    <property type="match status" value="1"/>
</dbReference>
<evidence type="ECO:0000256" key="2">
    <source>
        <dbReference type="ARBA" id="ARBA00022729"/>
    </source>
</evidence>
<comment type="caution">
    <text evidence="8">The sequence shown here is derived from an EMBL/GenBank/DDBJ whole genome shotgun (WGS) entry which is preliminary data.</text>
</comment>
<dbReference type="RefSeq" id="WP_115837198.1">
    <property type="nucleotide sequence ID" value="NZ_CP025086.1"/>
</dbReference>
<reference evidence="8 9" key="1">
    <citation type="submission" date="2018-08" db="EMBL/GenBank/DDBJ databases">
        <title>Genomic Encyclopedia of Type Strains, Phase IV (KMG-IV): sequencing the most valuable type-strain genomes for metagenomic binning, comparative biology and taxonomic classification.</title>
        <authorList>
            <person name="Goeker M."/>
        </authorList>
    </citation>
    <scope>NUCLEOTIDE SEQUENCE [LARGE SCALE GENOMIC DNA]</scope>
    <source>
        <strain evidence="8 9">BW863</strain>
    </source>
</reference>
<dbReference type="PANTHER" id="PTHR34001:SF3">
    <property type="entry name" value="BLL7405 PROTEIN"/>
    <property type="match status" value="1"/>
</dbReference>
<proteinExistence type="inferred from homology"/>
<dbReference type="PANTHER" id="PTHR34001">
    <property type="entry name" value="BLL7405 PROTEIN"/>
    <property type="match status" value="1"/>
</dbReference>
<keyword evidence="9" id="KW-1185">Reference proteome</keyword>
<feature type="chain" id="PRO_5017556268" evidence="6">
    <location>
        <begin position="22"/>
        <end position="246"/>
    </location>
</feature>
<gene>
    <name evidence="8" type="ORF">DES32_2671</name>
</gene>
<feature type="domain" description="Outer membrane protein beta-barrel" evidence="7">
    <location>
        <begin position="10"/>
        <end position="233"/>
    </location>
</feature>
<dbReference type="InterPro" id="IPR027385">
    <property type="entry name" value="Beta-barrel_OMP"/>
</dbReference>
<dbReference type="AlphaFoldDB" id="A0A3D9YUG6"/>
<protein>
    <submittedName>
        <fullName evidence="8">Outer membrane immunogenic protein</fullName>
    </submittedName>
</protein>
<evidence type="ECO:0000256" key="5">
    <source>
        <dbReference type="ARBA" id="ARBA00038306"/>
    </source>
</evidence>
<keyword evidence="3" id="KW-0472">Membrane</keyword>
<dbReference type="GO" id="GO:0009279">
    <property type="term" value="C:cell outer membrane"/>
    <property type="evidence" value="ECO:0007669"/>
    <property type="project" value="UniProtKB-SubCell"/>
</dbReference>
<dbReference type="InterPro" id="IPR011250">
    <property type="entry name" value="OMP/PagP_B-barrel"/>
</dbReference>
<keyword evidence="4" id="KW-0998">Cell outer membrane</keyword>
<evidence type="ECO:0000256" key="3">
    <source>
        <dbReference type="ARBA" id="ARBA00023136"/>
    </source>
</evidence>
<dbReference type="OrthoDB" id="9815357at2"/>
<dbReference type="EMBL" id="QUMO01000004">
    <property type="protein sequence ID" value="REF84562.1"/>
    <property type="molecule type" value="Genomic_DNA"/>
</dbReference>
<name>A0A3D9YUG6_9HYPH</name>
<dbReference type="InterPro" id="IPR051692">
    <property type="entry name" value="OMP-like"/>
</dbReference>